<sequence length="95" mass="10886">MLLPYNMRQTSLLLVFSKTILVLKNEWPDGVTIIFVKYQKDFRYDAIALCLNHTPLSYPLSCHSQTNTKTVCSPQSSVLNLQFADCRLLTKVLMC</sequence>
<dbReference type="EMBL" id="CP049055">
    <property type="protein sequence ID" value="QII12306.1"/>
    <property type="molecule type" value="Genomic_DNA"/>
</dbReference>
<evidence type="ECO:0000313" key="3">
    <source>
        <dbReference type="Proteomes" id="UP000501926"/>
    </source>
</evidence>
<proteinExistence type="predicted"/>
<accession>Q1Q5S8</accession>
<reference evidence="2 3" key="3">
    <citation type="submission" date="2020-02" db="EMBL/GenBank/DDBJ databases">
        <title>Newly sequenced genome of strain CSTR1 showed variability in Candidatus Kuenenia stuttgartiensis genomes.</title>
        <authorList>
            <person name="Ding C."/>
            <person name="Adrian L."/>
        </authorList>
    </citation>
    <scope>NUCLEOTIDE SEQUENCE [LARGE SCALE GENOMIC DNA]</scope>
    <source>
        <strain evidence="2 3">CSTR1</strain>
    </source>
</reference>
<name>Q1Q5S8_KUEST</name>
<organism evidence="1">
    <name type="scientific">Kuenenia stuttgartiensis</name>
    <dbReference type="NCBI Taxonomy" id="174633"/>
    <lineage>
        <taxon>Bacteria</taxon>
        <taxon>Pseudomonadati</taxon>
        <taxon>Planctomycetota</taxon>
        <taxon>Candidatus Brocadiia</taxon>
        <taxon>Candidatus Brocadiales</taxon>
        <taxon>Candidatus Brocadiaceae</taxon>
        <taxon>Candidatus Kuenenia</taxon>
    </lineage>
</organism>
<gene>
    <name evidence="2" type="ORF">KsCSTR_29270</name>
    <name evidence="1" type="ORF">kuste4609</name>
</gene>
<reference evidence="1" key="2">
    <citation type="submission" date="2006-01" db="EMBL/GenBank/DDBJ databases">
        <authorList>
            <person name="Genoscope"/>
        </authorList>
    </citation>
    <scope>NUCLEOTIDE SEQUENCE</scope>
</reference>
<dbReference type="EMBL" id="CT573071">
    <property type="protein sequence ID" value="CAJ75371.1"/>
    <property type="molecule type" value="Genomic_DNA"/>
</dbReference>
<protein>
    <submittedName>
        <fullName evidence="1">Uncharacterized protein</fullName>
    </submittedName>
</protein>
<evidence type="ECO:0000313" key="2">
    <source>
        <dbReference type="EMBL" id="QII12306.1"/>
    </source>
</evidence>
<dbReference type="AlphaFoldDB" id="Q1Q5S8"/>
<reference evidence="1" key="1">
    <citation type="journal article" date="2006" name="Nature">
        <title>Deciphering the evolution and metabolism of an anammox bacterium from a community genome.</title>
        <authorList>
            <person name="Strous M."/>
            <person name="Pelletier E."/>
            <person name="Mangenot S."/>
            <person name="Rattei T."/>
            <person name="Lehner A."/>
            <person name="Taylor M.W."/>
            <person name="Horn M."/>
            <person name="Daims H."/>
            <person name="Bartol-Mavel D."/>
            <person name="Wincker P."/>
            <person name="Barbe V."/>
            <person name="Fonknechten N."/>
            <person name="Vallenet D."/>
            <person name="Segurens B."/>
            <person name="Schenowitz-Truong C."/>
            <person name="Medigue C."/>
            <person name="Collingro A."/>
            <person name="Snel B."/>
            <person name="Dutilh B.E."/>
            <person name="OpDenCamp H.J.M."/>
            <person name="vanDerDrift C."/>
            <person name="Cirpus I."/>
            <person name="vanDePas-Schoonen K.T."/>
            <person name="Harhangi H.R."/>
            <person name="vanNiftrik L."/>
            <person name="Schmid M."/>
            <person name="Keltjens J."/>
            <person name="vanDeVossenberg J."/>
            <person name="Kartal B."/>
            <person name="Meier H."/>
            <person name="Frishman D."/>
            <person name="Huynen M.A."/>
            <person name="Mewes H."/>
            <person name="Weissenbach J."/>
            <person name="Jetten M.S.M."/>
            <person name="Wagner M."/>
            <person name="LePaslier D."/>
        </authorList>
    </citation>
    <scope>NUCLEOTIDE SEQUENCE</scope>
</reference>
<dbReference type="Proteomes" id="UP000501926">
    <property type="component" value="Chromosome"/>
</dbReference>
<evidence type="ECO:0000313" key="1">
    <source>
        <dbReference type="EMBL" id="CAJ75371.1"/>
    </source>
</evidence>